<name>A0AAD7YIE1_MYTSE</name>
<dbReference type="SMART" id="SM00595">
    <property type="entry name" value="MADF"/>
    <property type="match status" value="1"/>
</dbReference>
<dbReference type="PANTHER" id="PTHR21505">
    <property type="entry name" value="MADF DOMAIN-CONTAINING PROTEIN-RELATED"/>
    <property type="match status" value="1"/>
</dbReference>
<dbReference type="EMBL" id="JARGEI010000016">
    <property type="protein sequence ID" value="KAJ8717683.1"/>
    <property type="molecule type" value="Genomic_DNA"/>
</dbReference>
<dbReference type="AlphaFoldDB" id="A0AAD7YIE1"/>
<gene>
    <name evidence="2" type="ORF">PYW07_005613</name>
</gene>
<dbReference type="PROSITE" id="PS51029">
    <property type="entry name" value="MADF"/>
    <property type="match status" value="1"/>
</dbReference>
<accession>A0AAD7YIE1</accession>
<protein>
    <recommendedName>
        <fullName evidence="1">MADF domain-containing protein</fullName>
    </recommendedName>
</protein>
<evidence type="ECO:0000313" key="3">
    <source>
        <dbReference type="Proteomes" id="UP001231518"/>
    </source>
</evidence>
<dbReference type="Proteomes" id="UP001231518">
    <property type="component" value="Chromosome 18"/>
</dbReference>
<sequence>MSVHFTEADMARLVELYKDYDCLWDMKHDFYKDRDARQAAYNEIAEKLNIPNLKSTDIPNKIKNLRSSYYQEIKKVRRSVRLGGSVYQPRVSWFSTLDSILKPFRHEREFISKRPLKGTENIDKFIKTENKKVQKEIKQMNQIAERITSPNNKSEDEFESFGKYIASSLRSMPPEFSIIAKTELQKAISNIQLKMRYHSEKTLPGTPISLKI</sequence>
<dbReference type="InterPro" id="IPR006578">
    <property type="entry name" value="MADF-dom"/>
</dbReference>
<keyword evidence="3" id="KW-1185">Reference proteome</keyword>
<dbReference type="PANTHER" id="PTHR21505:SF12">
    <property type="entry name" value="MADF DOMAIN-CONTAINING PROTEIN-RELATED"/>
    <property type="match status" value="1"/>
</dbReference>
<reference evidence="2" key="1">
    <citation type="submission" date="2023-03" db="EMBL/GenBank/DDBJ databases">
        <title>Chromosome-level genomes of two armyworms, Mythimna separata and Mythimna loreyi, provide insights into the biosynthesis and reception of sex pheromones.</title>
        <authorList>
            <person name="Zhao H."/>
        </authorList>
    </citation>
    <scope>NUCLEOTIDE SEQUENCE</scope>
    <source>
        <strain evidence="2">BeijingLab</strain>
        <tissue evidence="2">Pupa</tissue>
    </source>
</reference>
<comment type="caution">
    <text evidence="2">The sequence shown here is derived from an EMBL/GenBank/DDBJ whole genome shotgun (WGS) entry which is preliminary data.</text>
</comment>
<evidence type="ECO:0000313" key="2">
    <source>
        <dbReference type="EMBL" id="KAJ8717683.1"/>
    </source>
</evidence>
<feature type="domain" description="MADF" evidence="1">
    <location>
        <begin position="12"/>
        <end position="105"/>
    </location>
</feature>
<organism evidence="2 3">
    <name type="scientific">Mythimna separata</name>
    <name type="common">Oriental armyworm</name>
    <name type="synonym">Pseudaletia separata</name>
    <dbReference type="NCBI Taxonomy" id="271217"/>
    <lineage>
        <taxon>Eukaryota</taxon>
        <taxon>Metazoa</taxon>
        <taxon>Ecdysozoa</taxon>
        <taxon>Arthropoda</taxon>
        <taxon>Hexapoda</taxon>
        <taxon>Insecta</taxon>
        <taxon>Pterygota</taxon>
        <taxon>Neoptera</taxon>
        <taxon>Endopterygota</taxon>
        <taxon>Lepidoptera</taxon>
        <taxon>Glossata</taxon>
        <taxon>Ditrysia</taxon>
        <taxon>Noctuoidea</taxon>
        <taxon>Noctuidae</taxon>
        <taxon>Noctuinae</taxon>
        <taxon>Hadenini</taxon>
        <taxon>Mythimna</taxon>
    </lineage>
</organism>
<dbReference type="Pfam" id="PF10545">
    <property type="entry name" value="MADF_DNA_bdg"/>
    <property type="match status" value="1"/>
</dbReference>
<proteinExistence type="predicted"/>
<evidence type="ECO:0000259" key="1">
    <source>
        <dbReference type="PROSITE" id="PS51029"/>
    </source>
</evidence>